<evidence type="ECO:0000313" key="2">
    <source>
        <dbReference type="EMBL" id="CCM65247.1"/>
    </source>
</evidence>
<keyword evidence="3" id="KW-1185">Reference proteome</keyword>
<proteinExistence type="predicted"/>
<dbReference type="AlphaFoldDB" id="R4Z7B4"/>
<dbReference type="HOGENOM" id="CLU_619219_0_0_11"/>
<sequence length="442" mass="44972">MPIPRKLMVRNPPADWAPAAVQPARRSMLPLLAVAGALLVAGSCSGREVRVERVDREVQLDADGQVVGSSASSTTFVTDTTAGRPTRTTATTTTAKRRTPALTVATAQNGSAAIDCGDGASIVTLSNGAGSLDAADGSTTKVALEGTALLDDLDGDGADDLVAAYRCADGRRQVALSASLWHGPPPAAPTAAKPTRSAVATDPVEGGSTVTLATGANGRQVELSVLESADGPTLRTITAKVDGGRIRIVSDGVAPPEEGAESQPVPEFPASLNLDQKGLGPVALGATEAQLNDALGQVVSRVEYPPVPPCFVGVDRVVRVGPMHFGLANGAVRTIWITGPDLATTERTIPLTLPVGDRPGLPSGTVLKVGDRVSPASLPAGLQQIGFGDGWVALSPRVGGSVSVALEATSPGEPPERVTGFGIAERVCLTTDFTPTSSADEQ</sequence>
<feature type="region of interest" description="Disordered" evidence="1">
    <location>
        <begin position="185"/>
        <end position="205"/>
    </location>
</feature>
<dbReference type="EMBL" id="CANL01000060">
    <property type="protein sequence ID" value="CCM65247.1"/>
    <property type="molecule type" value="Genomic_DNA"/>
</dbReference>
<evidence type="ECO:0000313" key="3">
    <source>
        <dbReference type="Proteomes" id="UP000018291"/>
    </source>
</evidence>
<evidence type="ECO:0000256" key="1">
    <source>
        <dbReference type="SAM" id="MobiDB-lite"/>
    </source>
</evidence>
<comment type="caution">
    <text evidence="2">The sequence shown here is derived from an EMBL/GenBank/DDBJ whole genome shotgun (WGS) entry which is preliminary data.</text>
</comment>
<reference evidence="2 3" key="1">
    <citation type="journal article" date="2013" name="ISME J.">
        <title>Metabolic model for the filamentous 'Candidatus Microthrix parvicella' based on genomic and metagenomic analyses.</title>
        <authorList>
            <person name="Jon McIlroy S."/>
            <person name="Kristiansen R."/>
            <person name="Albertsen M."/>
            <person name="Michael Karst S."/>
            <person name="Rossetti S."/>
            <person name="Lund Nielsen J."/>
            <person name="Tandoi V."/>
            <person name="James Seviour R."/>
            <person name="Nielsen P.H."/>
        </authorList>
    </citation>
    <scope>NUCLEOTIDE SEQUENCE [LARGE SCALE GENOMIC DNA]</scope>
    <source>
        <strain evidence="2 3">RN1</strain>
    </source>
</reference>
<dbReference type="Proteomes" id="UP000018291">
    <property type="component" value="Unassembled WGS sequence"/>
</dbReference>
<organism evidence="2 3">
    <name type="scientific">Candidatus Neomicrothrix parvicella RN1</name>
    <dbReference type="NCBI Taxonomy" id="1229780"/>
    <lineage>
        <taxon>Bacteria</taxon>
        <taxon>Bacillati</taxon>
        <taxon>Actinomycetota</taxon>
        <taxon>Acidimicrobiia</taxon>
        <taxon>Acidimicrobiales</taxon>
        <taxon>Microthrixaceae</taxon>
        <taxon>Candidatus Neomicrothrix</taxon>
    </lineage>
</organism>
<gene>
    <name evidence="2" type="ORF">BN381_630009</name>
</gene>
<accession>R4Z7B4</accession>
<dbReference type="RefSeq" id="WP_012229801.1">
    <property type="nucleotide sequence ID" value="NZ_HG422565.1"/>
</dbReference>
<feature type="region of interest" description="Disordered" evidence="1">
    <location>
        <begin position="71"/>
        <end position="95"/>
    </location>
</feature>
<dbReference type="STRING" id="1229780.BN381_630009"/>
<protein>
    <submittedName>
        <fullName evidence="2">Uncharacterized protein</fullName>
    </submittedName>
</protein>
<feature type="compositionally biased region" description="Low complexity" evidence="1">
    <location>
        <begin position="78"/>
        <end position="94"/>
    </location>
</feature>
<name>R4Z7B4_9ACTN</name>